<dbReference type="PROSITE" id="PS00518">
    <property type="entry name" value="ZF_RING_1"/>
    <property type="match status" value="1"/>
</dbReference>
<dbReference type="CDD" id="cd16534">
    <property type="entry name" value="RING-HC_RNF5-like"/>
    <property type="match status" value="1"/>
</dbReference>
<evidence type="ECO:0000256" key="4">
    <source>
        <dbReference type="ARBA" id="ARBA00022679"/>
    </source>
</evidence>
<comment type="subcellular location">
    <subcellularLocation>
        <location evidence="2">Endomembrane system</location>
    </subcellularLocation>
    <subcellularLocation>
        <location evidence="11">Endoplasmic reticulum membrane</location>
        <topology evidence="11">Single-pass type IV membrane protein</topology>
    </subcellularLocation>
</comment>
<evidence type="ECO:0000259" key="13">
    <source>
        <dbReference type="PROSITE" id="PS50089"/>
    </source>
</evidence>
<keyword evidence="15" id="KW-1185">Reference proteome</keyword>
<feature type="region of interest" description="Disordered" evidence="12">
    <location>
        <begin position="417"/>
        <end position="455"/>
    </location>
</feature>
<dbReference type="InterPro" id="IPR045103">
    <property type="entry name" value="RNF5/RNF185-like"/>
</dbReference>
<comment type="domain">
    <text evidence="11">The RING-type zinc finger domain is responsible for E3 ligase activity.</text>
</comment>
<dbReference type="GO" id="GO:0005789">
    <property type="term" value="C:endoplasmic reticulum membrane"/>
    <property type="evidence" value="ECO:0007669"/>
    <property type="project" value="UniProtKB-SubCell"/>
</dbReference>
<evidence type="ECO:0000256" key="6">
    <source>
        <dbReference type="ARBA" id="ARBA00022771"/>
    </source>
</evidence>
<evidence type="ECO:0000256" key="1">
    <source>
        <dbReference type="ARBA" id="ARBA00000900"/>
    </source>
</evidence>
<dbReference type="SMART" id="SM00184">
    <property type="entry name" value="RING"/>
    <property type="match status" value="1"/>
</dbReference>
<feature type="compositionally biased region" description="Low complexity" evidence="12">
    <location>
        <begin position="17"/>
        <end position="31"/>
    </location>
</feature>
<evidence type="ECO:0000256" key="10">
    <source>
        <dbReference type="PROSITE-ProRule" id="PRU00175"/>
    </source>
</evidence>
<feature type="region of interest" description="Disordered" evidence="12">
    <location>
        <begin position="17"/>
        <end position="44"/>
    </location>
</feature>
<evidence type="ECO:0000256" key="3">
    <source>
        <dbReference type="ARBA" id="ARBA00004906"/>
    </source>
</evidence>
<dbReference type="EMBL" id="JBDFQZ010000012">
    <property type="protein sequence ID" value="KAK9671622.1"/>
    <property type="molecule type" value="Genomic_DNA"/>
</dbReference>
<reference evidence="14" key="1">
    <citation type="submission" date="2024-03" db="EMBL/GenBank/DDBJ databases">
        <title>WGS assembly of Saponaria officinalis var. Norfolk2.</title>
        <authorList>
            <person name="Jenkins J."/>
            <person name="Shu S."/>
            <person name="Grimwood J."/>
            <person name="Barry K."/>
            <person name="Goodstein D."/>
            <person name="Schmutz J."/>
            <person name="Leebens-Mack J."/>
            <person name="Osbourn A."/>
        </authorList>
    </citation>
    <scope>NUCLEOTIDE SEQUENCE [LARGE SCALE GENOMIC DNA]</scope>
    <source>
        <strain evidence="14">JIC</strain>
    </source>
</reference>
<sequence>MGDWFQNLMNLDLNLGPVAPTTPVVGPGTEPSLGESVDEDPWGPPLDMSIREALRQRTRQRWRWRHLQRTLEDRSLRLAVETHGRVSDADAGIGGGEGEGEDGGGTSQVGEGSVAPDERGCSVLETCENNISMLESGSVVEKDDVEKTTTESGSFFDCNICLDLSREPVVTCCGHLFCWSCIYRWLHIHSDAKECPVCKGEVTLKTVTPIYGRGNHTHDPEDDAGVKIPARPSARRVESLRQTIQRTASLFPMEEMIRRLGARFELSPDFFQLPGAEGELEPNSRASLLNRIMNTRARQREQASMGPVEDTVLNRTMNYQREQSSAVPPPEDVVDLTQDRPETVPRRLPPLTYRRGQSHRSGSGVTPSDRFLEVYLRRSPPLRSQEIQPSSVEDRDSFSSIAASIHGESQTMDTAVEIDSLVSLSTSSSRRRHDPSRSSDMDSGDSRALRRRRLN</sequence>
<evidence type="ECO:0000256" key="8">
    <source>
        <dbReference type="ARBA" id="ARBA00022833"/>
    </source>
</evidence>
<dbReference type="PROSITE" id="PS50089">
    <property type="entry name" value="ZF_RING_2"/>
    <property type="match status" value="1"/>
</dbReference>
<name>A0AAW1H5S9_SAPOF</name>
<feature type="region of interest" description="Disordered" evidence="12">
    <location>
        <begin position="342"/>
        <end position="368"/>
    </location>
</feature>
<dbReference type="AlphaFoldDB" id="A0AAW1H5S9"/>
<comment type="pathway">
    <text evidence="3 11">Protein modification; protein ubiquitination.</text>
</comment>
<dbReference type="Proteomes" id="UP001443914">
    <property type="component" value="Unassembled WGS sequence"/>
</dbReference>
<evidence type="ECO:0000256" key="5">
    <source>
        <dbReference type="ARBA" id="ARBA00022723"/>
    </source>
</evidence>
<keyword evidence="6 10" id="KW-0863">Zinc-finger</keyword>
<feature type="region of interest" description="Disordered" evidence="12">
    <location>
        <begin position="87"/>
        <end position="117"/>
    </location>
</feature>
<feature type="compositionally biased region" description="Gly residues" evidence="12">
    <location>
        <begin position="92"/>
        <end position="107"/>
    </location>
</feature>
<organism evidence="14 15">
    <name type="scientific">Saponaria officinalis</name>
    <name type="common">Common soapwort</name>
    <name type="synonym">Lychnis saponaria</name>
    <dbReference type="NCBI Taxonomy" id="3572"/>
    <lineage>
        <taxon>Eukaryota</taxon>
        <taxon>Viridiplantae</taxon>
        <taxon>Streptophyta</taxon>
        <taxon>Embryophyta</taxon>
        <taxon>Tracheophyta</taxon>
        <taxon>Spermatophyta</taxon>
        <taxon>Magnoliopsida</taxon>
        <taxon>eudicotyledons</taxon>
        <taxon>Gunneridae</taxon>
        <taxon>Pentapetalae</taxon>
        <taxon>Caryophyllales</taxon>
        <taxon>Caryophyllaceae</taxon>
        <taxon>Caryophylleae</taxon>
        <taxon>Saponaria</taxon>
    </lineage>
</organism>
<evidence type="ECO:0000256" key="12">
    <source>
        <dbReference type="SAM" id="MobiDB-lite"/>
    </source>
</evidence>
<evidence type="ECO:0000256" key="2">
    <source>
        <dbReference type="ARBA" id="ARBA00004308"/>
    </source>
</evidence>
<evidence type="ECO:0000313" key="14">
    <source>
        <dbReference type="EMBL" id="KAK9671622.1"/>
    </source>
</evidence>
<proteinExistence type="predicted"/>
<dbReference type="GO" id="GO:0008270">
    <property type="term" value="F:zinc ion binding"/>
    <property type="evidence" value="ECO:0007669"/>
    <property type="project" value="UniProtKB-KW"/>
</dbReference>
<dbReference type="InterPro" id="IPR001841">
    <property type="entry name" value="Znf_RING"/>
</dbReference>
<keyword evidence="9" id="KW-0472">Membrane</keyword>
<keyword evidence="7 11" id="KW-0833">Ubl conjugation pathway</keyword>
<keyword evidence="5 11" id="KW-0479">Metal-binding</keyword>
<dbReference type="Pfam" id="PF13639">
    <property type="entry name" value="zf-RING_2"/>
    <property type="match status" value="1"/>
</dbReference>
<dbReference type="SUPFAM" id="SSF57850">
    <property type="entry name" value="RING/U-box"/>
    <property type="match status" value="1"/>
</dbReference>
<gene>
    <name evidence="14" type="ORF">RND81_12G043000</name>
</gene>
<evidence type="ECO:0000256" key="7">
    <source>
        <dbReference type="ARBA" id="ARBA00022786"/>
    </source>
</evidence>
<dbReference type="GO" id="GO:0061630">
    <property type="term" value="F:ubiquitin protein ligase activity"/>
    <property type="evidence" value="ECO:0007669"/>
    <property type="project" value="UniProtKB-UniRule"/>
</dbReference>
<evidence type="ECO:0000256" key="11">
    <source>
        <dbReference type="RuleBase" id="RU369090"/>
    </source>
</evidence>
<dbReference type="InterPro" id="IPR017907">
    <property type="entry name" value="Znf_RING_CS"/>
</dbReference>
<keyword evidence="11" id="KW-0256">Endoplasmic reticulum</keyword>
<dbReference type="InterPro" id="IPR013083">
    <property type="entry name" value="Znf_RING/FYVE/PHD"/>
</dbReference>
<keyword evidence="8 11" id="KW-0862">Zinc</keyword>
<evidence type="ECO:0000313" key="15">
    <source>
        <dbReference type="Proteomes" id="UP001443914"/>
    </source>
</evidence>
<keyword evidence="4 11" id="KW-0808">Transferase</keyword>
<protein>
    <recommendedName>
        <fullName evidence="11">E3 ubiquitin-protein ligase RMA</fullName>
        <ecNumber evidence="11">2.3.2.27</ecNumber>
    </recommendedName>
    <alternativeName>
        <fullName evidence="11">Protein RING membrane-anchor</fullName>
    </alternativeName>
    <alternativeName>
        <fullName evidence="11">RING-type E3 ubiquitin transferase RMA</fullName>
    </alternativeName>
</protein>
<evidence type="ECO:0000256" key="9">
    <source>
        <dbReference type="ARBA" id="ARBA00023136"/>
    </source>
</evidence>
<dbReference type="PANTHER" id="PTHR12313">
    <property type="entry name" value="E3 UBIQUITIN-PROTEIN LIGASE RNF5-RELATED"/>
    <property type="match status" value="1"/>
</dbReference>
<comment type="caution">
    <text evidence="14">The sequence shown here is derived from an EMBL/GenBank/DDBJ whole genome shotgun (WGS) entry which is preliminary data.</text>
</comment>
<feature type="compositionally biased region" description="Basic and acidic residues" evidence="12">
    <location>
        <begin position="435"/>
        <end position="448"/>
    </location>
</feature>
<comment type="function">
    <text evidence="11">E3 ubiquitin-protein ligase.</text>
</comment>
<comment type="catalytic activity">
    <reaction evidence="1 11">
        <text>S-ubiquitinyl-[E2 ubiquitin-conjugating enzyme]-L-cysteine + [acceptor protein]-L-lysine = [E2 ubiquitin-conjugating enzyme]-L-cysteine + N(6)-ubiquitinyl-[acceptor protein]-L-lysine.</text>
        <dbReference type="EC" id="2.3.2.27"/>
    </reaction>
</comment>
<dbReference type="EC" id="2.3.2.27" evidence="11"/>
<dbReference type="GO" id="GO:0006511">
    <property type="term" value="P:ubiquitin-dependent protein catabolic process"/>
    <property type="evidence" value="ECO:0007669"/>
    <property type="project" value="UniProtKB-UniRule"/>
</dbReference>
<accession>A0AAW1H5S9</accession>
<dbReference type="Gene3D" id="3.30.40.10">
    <property type="entry name" value="Zinc/RING finger domain, C3HC4 (zinc finger)"/>
    <property type="match status" value="1"/>
</dbReference>
<feature type="domain" description="RING-type" evidence="13">
    <location>
        <begin position="158"/>
        <end position="199"/>
    </location>
</feature>